<reference evidence="2" key="1">
    <citation type="submission" date="2024-10" db="EMBL/GenBank/DDBJ databases">
        <title>Genetic diversity among independent isolates of the Dolichocephalovirinae subfamily.</title>
        <authorList>
            <person name="Ely B."/>
            <person name="Thomas Q."/>
            <person name="Mohammadi T."/>
        </authorList>
    </citation>
    <scope>NUCLEOTIDE SEQUENCE</scope>
</reference>
<gene>
    <name evidence="2" type="ORF">BL57_297</name>
</gene>
<accession>A0AB74UH33</accession>
<sequence>MGGVGQIMAYDGGTTTWMSVTPPPAVKDNGKKTRRAPA</sequence>
<organism evidence="2">
    <name type="scientific">Caulobacter phage BL57</name>
    <dbReference type="NCBI Taxonomy" id="3348355"/>
    <lineage>
        <taxon>Viruses</taxon>
    </lineage>
</organism>
<evidence type="ECO:0000256" key="1">
    <source>
        <dbReference type="SAM" id="MobiDB-lite"/>
    </source>
</evidence>
<dbReference type="EMBL" id="PQ287320">
    <property type="protein sequence ID" value="XHV10769.1"/>
    <property type="molecule type" value="Genomic_DNA"/>
</dbReference>
<name>A0AB74UH33_9VIRU</name>
<evidence type="ECO:0000313" key="2">
    <source>
        <dbReference type="EMBL" id="XHV10769.1"/>
    </source>
</evidence>
<protein>
    <submittedName>
        <fullName evidence="2">Uncharacterized protein</fullName>
    </submittedName>
</protein>
<feature type="region of interest" description="Disordered" evidence="1">
    <location>
        <begin position="13"/>
        <end position="38"/>
    </location>
</feature>
<proteinExistence type="predicted"/>